<evidence type="ECO:0000256" key="13">
    <source>
        <dbReference type="SAM" id="SignalP"/>
    </source>
</evidence>
<dbReference type="PROSITE" id="PS50110">
    <property type="entry name" value="RESPONSE_REGULATORY"/>
    <property type="match status" value="1"/>
</dbReference>
<dbReference type="Pfam" id="PF00512">
    <property type="entry name" value="HisKA"/>
    <property type="match status" value="1"/>
</dbReference>
<dbReference type="Gene3D" id="3.40.50.2300">
    <property type="match status" value="1"/>
</dbReference>
<name>R9H9R9_BACT4</name>
<dbReference type="InterPro" id="IPR011123">
    <property type="entry name" value="Y_Y_Y"/>
</dbReference>
<dbReference type="InterPro" id="IPR015943">
    <property type="entry name" value="WD40/YVTN_repeat-like_dom_sf"/>
</dbReference>
<dbReference type="CDD" id="cd00082">
    <property type="entry name" value="HisKA"/>
    <property type="match status" value="1"/>
</dbReference>
<dbReference type="CDD" id="cd00146">
    <property type="entry name" value="PKD"/>
    <property type="match status" value="1"/>
</dbReference>
<proteinExistence type="predicted"/>
<dbReference type="SMART" id="SM00388">
    <property type="entry name" value="HisKA"/>
    <property type="match status" value="1"/>
</dbReference>
<dbReference type="InterPro" id="IPR001789">
    <property type="entry name" value="Sig_transdc_resp-reg_receiver"/>
</dbReference>
<dbReference type="GO" id="GO:0043565">
    <property type="term" value="F:sequence-specific DNA binding"/>
    <property type="evidence" value="ECO:0007669"/>
    <property type="project" value="InterPro"/>
</dbReference>
<evidence type="ECO:0000256" key="10">
    <source>
        <dbReference type="ARBA" id="ARBA00023125"/>
    </source>
</evidence>
<dbReference type="InterPro" id="IPR004358">
    <property type="entry name" value="Sig_transdc_His_kin-like_C"/>
</dbReference>
<keyword evidence="6" id="KW-0418">Kinase</keyword>
<dbReference type="Pfam" id="PF02518">
    <property type="entry name" value="HATPase_c"/>
    <property type="match status" value="1"/>
</dbReference>
<feature type="domain" description="Histidine kinase" evidence="15">
    <location>
        <begin position="908"/>
        <end position="1123"/>
    </location>
</feature>
<dbReference type="InterPro" id="IPR005467">
    <property type="entry name" value="His_kinase_dom"/>
</dbReference>
<evidence type="ECO:0000313" key="17">
    <source>
        <dbReference type="EMBL" id="EOS00803.1"/>
    </source>
</evidence>
<dbReference type="SUPFAM" id="SSF63829">
    <property type="entry name" value="Calcium-dependent phosphotriesterase"/>
    <property type="match status" value="3"/>
</dbReference>
<feature type="domain" description="Response regulatory" evidence="16">
    <location>
        <begin position="1171"/>
        <end position="1286"/>
    </location>
</feature>
<dbReference type="FunFam" id="2.60.40.10:FF:000791">
    <property type="entry name" value="Two-component system sensor histidine kinase/response regulator"/>
    <property type="match status" value="1"/>
</dbReference>
<reference evidence="17 18" key="1">
    <citation type="submission" date="2013-04" db="EMBL/GenBank/DDBJ databases">
        <title>The Genome Sequence of Bacteroides thetaiotaomicron dnLKV9.</title>
        <authorList>
            <consortium name="The Broad Institute Genomics Platform"/>
            <consortium name="The Broad Institute Genome Sequencing Center for Infectious Disease"/>
            <person name="Earl A."/>
            <person name="Xavier R."/>
            <person name="Kuhn K."/>
            <person name="Stappenbeck T."/>
            <person name="Walker B."/>
            <person name="Young S."/>
            <person name="Zeng Q."/>
            <person name="Gargeya S."/>
            <person name="Fitzgerald M."/>
            <person name="Haas B."/>
            <person name="Abouelleil A."/>
            <person name="Allen A.W."/>
            <person name="Alvarado L."/>
            <person name="Arachchi H.M."/>
            <person name="Berlin A.M."/>
            <person name="Chapman S.B."/>
            <person name="Gainer-Dewar J."/>
            <person name="Goldberg J."/>
            <person name="Griggs A."/>
            <person name="Gujja S."/>
            <person name="Hansen M."/>
            <person name="Howarth C."/>
            <person name="Imamovic A."/>
            <person name="Ireland A."/>
            <person name="Larimer J."/>
            <person name="McCowan C."/>
            <person name="Murphy C."/>
            <person name="Pearson M."/>
            <person name="Poon T.W."/>
            <person name="Priest M."/>
            <person name="Roberts A."/>
            <person name="Saif S."/>
            <person name="Shea T."/>
            <person name="Sisk P."/>
            <person name="Sykes S."/>
            <person name="Wortman J."/>
            <person name="Nusbaum C."/>
            <person name="Birren B."/>
        </authorList>
    </citation>
    <scope>NUCLEOTIDE SEQUENCE [LARGE SCALE GENOMIC DNA]</scope>
    <source>
        <strain evidence="18">dnLKV9</strain>
    </source>
</reference>
<evidence type="ECO:0000259" key="15">
    <source>
        <dbReference type="PROSITE" id="PS50109"/>
    </source>
</evidence>
<dbReference type="FunFam" id="3.30.565.10:FF:000037">
    <property type="entry name" value="Hybrid sensor histidine kinase/response regulator"/>
    <property type="match status" value="1"/>
</dbReference>
<evidence type="ECO:0000259" key="14">
    <source>
        <dbReference type="PROSITE" id="PS01124"/>
    </source>
</evidence>
<evidence type="ECO:0000256" key="4">
    <source>
        <dbReference type="ARBA" id="ARBA00022679"/>
    </source>
</evidence>
<dbReference type="InterPro" id="IPR009057">
    <property type="entry name" value="Homeodomain-like_sf"/>
</dbReference>
<dbReference type="PRINTS" id="PR00344">
    <property type="entry name" value="BCTRLSENSOR"/>
</dbReference>
<dbReference type="Pfam" id="PF07495">
    <property type="entry name" value="Y_Y_Y"/>
    <property type="match status" value="1"/>
</dbReference>
<dbReference type="Gene3D" id="1.10.10.60">
    <property type="entry name" value="Homeodomain-like"/>
    <property type="match status" value="1"/>
</dbReference>
<dbReference type="SUPFAM" id="SSF46689">
    <property type="entry name" value="Homeodomain-like"/>
    <property type="match status" value="1"/>
</dbReference>
<keyword evidence="9" id="KW-0805">Transcription regulation</keyword>
<comment type="catalytic activity">
    <reaction evidence="1">
        <text>ATP + protein L-histidine = ADP + protein N-phospho-L-histidine.</text>
        <dbReference type="EC" id="2.7.13.3"/>
    </reaction>
</comment>
<dbReference type="InterPro" id="IPR018062">
    <property type="entry name" value="HTH_AraC-typ_CS"/>
</dbReference>
<dbReference type="Pfam" id="PF00072">
    <property type="entry name" value="Response_reg"/>
    <property type="match status" value="1"/>
</dbReference>
<evidence type="ECO:0000256" key="7">
    <source>
        <dbReference type="ARBA" id="ARBA00022840"/>
    </source>
</evidence>
<evidence type="ECO:0000256" key="3">
    <source>
        <dbReference type="ARBA" id="ARBA00022553"/>
    </source>
</evidence>
<dbReference type="Pfam" id="PF07494">
    <property type="entry name" value="Reg_prop"/>
    <property type="match status" value="5"/>
</dbReference>
<keyword evidence="10" id="KW-0238">DNA-binding</keyword>
<dbReference type="Gene3D" id="2.60.40.10">
    <property type="entry name" value="Immunoglobulins"/>
    <property type="match status" value="1"/>
</dbReference>
<dbReference type="GO" id="GO:0005524">
    <property type="term" value="F:ATP binding"/>
    <property type="evidence" value="ECO:0007669"/>
    <property type="project" value="UniProtKB-KW"/>
</dbReference>
<dbReference type="PROSITE" id="PS01124">
    <property type="entry name" value="HTH_ARAC_FAMILY_2"/>
    <property type="match status" value="1"/>
</dbReference>
<dbReference type="FunFam" id="3.40.50.2300:FF:000138">
    <property type="entry name" value="Two-component system sensor histidine kinase/response regulator"/>
    <property type="match status" value="1"/>
</dbReference>
<dbReference type="InterPro" id="IPR003594">
    <property type="entry name" value="HATPase_dom"/>
</dbReference>
<dbReference type="GO" id="GO:0000155">
    <property type="term" value="F:phosphorelay sensor kinase activity"/>
    <property type="evidence" value="ECO:0007669"/>
    <property type="project" value="InterPro"/>
</dbReference>
<feature type="signal peptide" evidence="13">
    <location>
        <begin position="1"/>
        <end position="22"/>
    </location>
</feature>
<dbReference type="SUPFAM" id="SSF55874">
    <property type="entry name" value="ATPase domain of HSP90 chaperone/DNA topoisomerase II/histidine kinase"/>
    <property type="match status" value="1"/>
</dbReference>
<dbReference type="EC" id="2.7.13.3" evidence="2"/>
<dbReference type="PANTHER" id="PTHR43547:SF2">
    <property type="entry name" value="HYBRID SIGNAL TRANSDUCTION HISTIDINE KINASE C"/>
    <property type="match status" value="1"/>
</dbReference>
<dbReference type="PROSITE" id="PS00041">
    <property type="entry name" value="HTH_ARAC_FAMILY_1"/>
    <property type="match status" value="1"/>
</dbReference>
<sequence>MIRHIFILLTAFMMSSLFNAYAEQMELRSKSLTTINGLPSNTVRHIWQDSKGFIWFGTTNGLCRYDGNTFLNFHAESSNDAVLSLVDNKINKLQEDNHGFLWIGTAIKRYCCYDLHQGKFVDFMGKETNNQELSRIQILPNNDVWLWDNEDGARLIIRNEKRELSSVAFTKEQGNLPDNHIRFIFQDQSGRVWIGTRKGLALYNQGKSLIIDHEIDCFSITEHGQEVYLSSTNGYIHKLNTDGLAEMTMMPASLGKVKLTGTFPVKDKWNILTNKGVFCFEFKTHTLFQHKTLRLNDGKVLIDNHKDYWVYNKSGYVYYIQSKTGKIKEFDFFPKEKVGFIDNERYRIIHTPDDIVWISTYGNGLFAYDIATDKLEHFTAGKEKNNPLISDYILYMAQDKTGGIWISMERAGLQRLTVINRGIQHLIIETSSAFNRANAVRMLQTMKNGTMLMGTGNGKLYTYNSDKIQKKIKDLPANAYAVAQDSKGILWIGTRGAGLKVGDTWYRRQSSDTTSLSGNDIFSIHLDQKERMWIGTLGNGLNLALPSLNGKYTFRRFVWNDYGLNNIRAIQDSKDGVLWVGTSGGLYLLHPDSLINGNTGQCFSFKNRKFCANEIKCLLPDGKNGMWVGTSGGGLAHCIYRNGKLEYEQFTTKNGLVHDIVQSIKRDLKGELWIATEYGMSRFTPKNQSFDNYYFSSYIQGNAYSENTAAIDLSGKLFFGSDYGVTVIDPKKVADNKVSASVVLTNLYINGSQTTPMSEKSPLQYALAYSHKITLKNYQNSLRIEFSVFDYNDSGQTRYKYWLENYEEGWNDASNQSFASYKYLTPGTYHFHVKASDRTGKWNEKETMLEIIIMPPFWKSNWAISLYVLLIVIVSWFTYRIVSNFNKLRTQMKIEEQLTEYKFMFFTNISHEFRTPLTLICGALERIKGVKEMPMEAQSPLQTMSRSTNRMLRLVNQLLTFRKLQNNKLFLSLEETDAVAFLYDIYLSFNDLAEQNNINFRFHSSIPTYKIFIDKENLDKIVYNLLSNAFKYTPSGGIIQLSVIVDEERKQLKIQVSDTGVGIPRDKQHELFNRFMQTNFSRDSIGLGLHLTHELVLIHKGTITYSDNPCGGSIFIVCIPTEKSVYSEKDFFHIEKNHREEHTQSALESVEFTAKQQEELEKNISPLNQHKILIIEDDAEVRNFLQEEISKYFQAETAEDGTSGLEKAREYDPDLIVCDVMMPGMNGFEVTHKLKHDFATSHIPIILLTALNSIEKQTKGIDSGADAYISKPFSTKYLVTRIFRLIEQREKLREKYTAEPGMVHAAMYTTDRDREFTEKMSSVIKDNMANPNFSVDDFARQMQLSRTVFYRKTKGLTGYSPIEYLRIIRMKKGAELLLSKENLTVAEVSFRIGINDPFYFSKCFKAQFGISPSVYQKGGPFPPDHKKEEIEL</sequence>
<dbReference type="FunFam" id="1.10.287.130:FF:000045">
    <property type="entry name" value="Two-component system sensor histidine kinase/response regulator"/>
    <property type="match status" value="1"/>
</dbReference>
<evidence type="ECO:0000256" key="2">
    <source>
        <dbReference type="ARBA" id="ARBA00012438"/>
    </source>
</evidence>
<feature type="domain" description="HTH araC/xylS-type" evidence="14">
    <location>
        <begin position="1318"/>
        <end position="1418"/>
    </location>
</feature>
<evidence type="ECO:0000256" key="1">
    <source>
        <dbReference type="ARBA" id="ARBA00000085"/>
    </source>
</evidence>
<dbReference type="SMART" id="SM00448">
    <property type="entry name" value="REC"/>
    <property type="match status" value="1"/>
</dbReference>
<gene>
    <name evidence="17" type="ORF">C799_02654</name>
</gene>
<keyword evidence="8" id="KW-0902">Two-component regulatory system</keyword>
<feature type="modified residue" description="4-aspartylphosphate" evidence="12">
    <location>
        <position position="1219"/>
    </location>
</feature>
<evidence type="ECO:0000256" key="12">
    <source>
        <dbReference type="PROSITE-ProRule" id="PRU00169"/>
    </source>
</evidence>
<dbReference type="InterPro" id="IPR018060">
    <property type="entry name" value="HTH_AraC"/>
</dbReference>
<dbReference type="RefSeq" id="WP_016268568.1">
    <property type="nucleotide sequence ID" value="NZ_KE159459.1"/>
</dbReference>
<keyword evidence="7" id="KW-0067">ATP-binding</keyword>
<dbReference type="PATRIC" id="fig|1235785.3.peg.2668"/>
<dbReference type="Gene3D" id="3.30.565.10">
    <property type="entry name" value="Histidine kinase-like ATPase, C-terminal domain"/>
    <property type="match status" value="1"/>
</dbReference>
<keyword evidence="5" id="KW-0547">Nucleotide-binding</keyword>
<dbReference type="InterPro" id="IPR013783">
    <property type="entry name" value="Ig-like_fold"/>
</dbReference>
<comment type="caution">
    <text evidence="17">The sequence shown here is derived from an EMBL/GenBank/DDBJ whole genome shotgun (WGS) entry which is preliminary data.</text>
</comment>
<evidence type="ECO:0000256" key="11">
    <source>
        <dbReference type="ARBA" id="ARBA00023163"/>
    </source>
</evidence>
<dbReference type="InterPro" id="IPR036097">
    <property type="entry name" value="HisK_dim/P_sf"/>
</dbReference>
<dbReference type="SMART" id="SM00387">
    <property type="entry name" value="HATPase_c"/>
    <property type="match status" value="1"/>
</dbReference>
<dbReference type="PANTHER" id="PTHR43547">
    <property type="entry name" value="TWO-COMPONENT HISTIDINE KINASE"/>
    <property type="match status" value="1"/>
</dbReference>
<evidence type="ECO:0000259" key="16">
    <source>
        <dbReference type="PROSITE" id="PS50110"/>
    </source>
</evidence>
<evidence type="ECO:0000256" key="8">
    <source>
        <dbReference type="ARBA" id="ARBA00023012"/>
    </source>
</evidence>
<keyword evidence="4" id="KW-0808">Transferase</keyword>
<evidence type="ECO:0000256" key="9">
    <source>
        <dbReference type="ARBA" id="ARBA00023015"/>
    </source>
</evidence>
<dbReference type="SUPFAM" id="SSF52172">
    <property type="entry name" value="CheY-like"/>
    <property type="match status" value="1"/>
</dbReference>
<dbReference type="InterPro" id="IPR011006">
    <property type="entry name" value="CheY-like_superfamily"/>
</dbReference>
<keyword evidence="3 12" id="KW-0597">Phosphoprotein</keyword>
<dbReference type="SUPFAM" id="SSF47384">
    <property type="entry name" value="Homodimeric domain of signal transducing histidine kinase"/>
    <property type="match status" value="1"/>
</dbReference>
<organism evidence="17 18">
    <name type="scientific">Bacteroides thetaiotaomicron dnLKV9</name>
    <dbReference type="NCBI Taxonomy" id="1235785"/>
    <lineage>
        <taxon>Bacteria</taxon>
        <taxon>Pseudomonadati</taxon>
        <taxon>Bacteroidota</taxon>
        <taxon>Bacteroidia</taxon>
        <taxon>Bacteroidales</taxon>
        <taxon>Bacteroidaceae</taxon>
        <taxon>Bacteroides</taxon>
    </lineage>
</organism>
<keyword evidence="13" id="KW-0732">Signal</keyword>
<evidence type="ECO:0000313" key="18">
    <source>
        <dbReference type="Proteomes" id="UP000014207"/>
    </source>
</evidence>
<dbReference type="EMBL" id="ASSM01000009">
    <property type="protein sequence ID" value="EOS00803.1"/>
    <property type="molecule type" value="Genomic_DNA"/>
</dbReference>
<dbReference type="InterPro" id="IPR011110">
    <property type="entry name" value="Reg_prop"/>
</dbReference>
<evidence type="ECO:0000256" key="6">
    <source>
        <dbReference type="ARBA" id="ARBA00022777"/>
    </source>
</evidence>
<dbReference type="Gene3D" id="1.10.287.130">
    <property type="match status" value="1"/>
</dbReference>
<feature type="chain" id="PRO_5004472741" description="histidine kinase" evidence="13">
    <location>
        <begin position="23"/>
        <end position="1432"/>
    </location>
</feature>
<dbReference type="PROSITE" id="PS50109">
    <property type="entry name" value="HIS_KIN"/>
    <property type="match status" value="1"/>
</dbReference>
<keyword evidence="11" id="KW-0804">Transcription</keyword>
<protein>
    <recommendedName>
        <fullName evidence="2">histidine kinase</fullName>
        <ecNumber evidence="2">2.7.13.3</ecNumber>
    </recommendedName>
</protein>
<dbReference type="Gene3D" id="2.130.10.10">
    <property type="entry name" value="YVTN repeat-like/Quinoprotein amine dehydrogenase"/>
    <property type="match status" value="3"/>
</dbReference>
<dbReference type="Proteomes" id="UP000014207">
    <property type="component" value="Unassembled WGS sequence"/>
</dbReference>
<dbReference type="InterPro" id="IPR003661">
    <property type="entry name" value="HisK_dim/P_dom"/>
</dbReference>
<evidence type="ECO:0000256" key="5">
    <source>
        <dbReference type="ARBA" id="ARBA00022741"/>
    </source>
</evidence>
<dbReference type="GO" id="GO:0003700">
    <property type="term" value="F:DNA-binding transcription factor activity"/>
    <property type="evidence" value="ECO:0007669"/>
    <property type="project" value="InterPro"/>
</dbReference>
<dbReference type="InterPro" id="IPR036890">
    <property type="entry name" value="HATPase_C_sf"/>
</dbReference>
<dbReference type="Pfam" id="PF12833">
    <property type="entry name" value="HTH_18"/>
    <property type="match status" value="1"/>
</dbReference>
<dbReference type="SMART" id="SM00342">
    <property type="entry name" value="HTH_ARAC"/>
    <property type="match status" value="1"/>
</dbReference>
<accession>R9H9R9</accession>
<dbReference type="HOGENOM" id="CLU_000445_28_1_10"/>